<dbReference type="PANTHER" id="PTHR32071:SF119">
    <property type="entry name" value="SIGMA L-DEPENDENT TRANSCRIPTIONAL REGULATOR YPLP-RELATED"/>
    <property type="match status" value="1"/>
</dbReference>
<dbReference type="EMBL" id="UINC01001171">
    <property type="protein sequence ID" value="SUZ73177.1"/>
    <property type="molecule type" value="Genomic_DNA"/>
</dbReference>
<evidence type="ECO:0000256" key="1">
    <source>
        <dbReference type="ARBA" id="ARBA00022741"/>
    </source>
</evidence>
<dbReference type="PROSITE" id="PS00688">
    <property type="entry name" value="SIGMA54_INTERACT_3"/>
    <property type="match status" value="1"/>
</dbReference>
<dbReference type="GO" id="GO:0005524">
    <property type="term" value="F:ATP binding"/>
    <property type="evidence" value="ECO:0007669"/>
    <property type="project" value="UniProtKB-KW"/>
</dbReference>
<dbReference type="InterPro" id="IPR058031">
    <property type="entry name" value="AAA_lid_NorR"/>
</dbReference>
<dbReference type="InterPro" id="IPR025944">
    <property type="entry name" value="Sigma_54_int_dom_CS"/>
</dbReference>
<keyword evidence="4" id="KW-0804">Transcription</keyword>
<dbReference type="GO" id="GO:0006355">
    <property type="term" value="P:regulation of DNA-templated transcription"/>
    <property type="evidence" value="ECO:0007669"/>
    <property type="project" value="InterPro"/>
</dbReference>
<dbReference type="GO" id="GO:0043565">
    <property type="term" value="F:sequence-specific DNA binding"/>
    <property type="evidence" value="ECO:0007669"/>
    <property type="project" value="InterPro"/>
</dbReference>
<keyword evidence="1" id="KW-0547">Nucleotide-binding</keyword>
<evidence type="ECO:0000259" key="5">
    <source>
        <dbReference type="PROSITE" id="PS50045"/>
    </source>
</evidence>
<feature type="domain" description="Sigma-54 factor interaction" evidence="5">
    <location>
        <begin position="1"/>
        <end position="41"/>
    </location>
</feature>
<dbReference type="InterPro" id="IPR009057">
    <property type="entry name" value="Homeodomain-like_sf"/>
</dbReference>
<accession>A0A381Q503</accession>
<evidence type="ECO:0000256" key="3">
    <source>
        <dbReference type="ARBA" id="ARBA00023015"/>
    </source>
</evidence>
<evidence type="ECO:0000313" key="6">
    <source>
        <dbReference type="EMBL" id="SUZ73177.1"/>
    </source>
</evidence>
<protein>
    <recommendedName>
        <fullName evidence="5">Sigma-54 factor interaction domain-containing protein</fullName>
    </recommendedName>
</protein>
<dbReference type="Pfam" id="PF25601">
    <property type="entry name" value="AAA_lid_14"/>
    <property type="match status" value="1"/>
</dbReference>
<reference evidence="6" key="1">
    <citation type="submission" date="2018-05" db="EMBL/GenBank/DDBJ databases">
        <authorList>
            <person name="Lanie J.A."/>
            <person name="Ng W.-L."/>
            <person name="Kazmierczak K.M."/>
            <person name="Andrzejewski T.M."/>
            <person name="Davidsen T.M."/>
            <person name="Wayne K.J."/>
            <person name="Tettelin H."/>
            <person name="Glass J.I."/>
            <person name="Rusch D."/>
            <person name="Podicherti R."/>
            <person name="Tsui H.-C.T."/>
            <person name="Winkler M.E."/>
        </authorList>
    </citation>
    <scope>NUCLEOTIDE SEQUENCE</scope>
</reference>
<dbReference type="Pfam" id="PF02954">
    <property type="entry name" value="HTH_8"/>
    <property type="match status" value="1"/>
</dbReference>
<organism evidence="6">
    <name type="scientific">marine metagenome</name>
    <dbReference type="NCBI Taxonomy" id="408172"/>
    <lineage>
        <taxon>unclassified sequences</taxon>
        <taxon>metagenomes</taxon>
        <taxon>ecological metagenomes</taxon>
    </lineage>
</organism>
<sequence length="120" mass="13147">MTLAEQEGEKVLGRDALKALCAYDWPGNVRELENALEWAGVLAVDSETSVDHLPDVVRATDAQPLVANEPPPNPSMEVIERAYIEFVLTSEGGNKSKAVEVLSIDPSTPYRKLNHYGIEV</sequence>
<proteinExistence type="predicted"/>
<keyword evidence="2" id="KW-0067">ATP-binding</keyword>
<gene>
    <name evidence="6" type="ORF">METZ01_LOCUS26031</name>
</gene>
<dbReference type="InterPro" id="IPR002197">
    <property type="entry name" value="HTH_Fis"/>
</dbReference>
<dbReference type="SUPFAM" id="SSF46689">
    <property type="entry name" value="Homeodomain-like"/>
    <property type="match status" value="1"/>
</dbReference>
<keyword evidence="3" id="KW-0805">Transcription regulation</keyword>
<evidence type="ECO:0000256" key="4">
    <source>
        <dbReference type="ARBA" id="ARBA00023163"/>
    </source>
</evidence>
<dbReference type="Gene3D" id="1.10.8.60">
    <property type="match status" value="1"/>
</dbReference>
<dbReference type="PROSITE" id="PS50045">
    <property type="entry name" value="SIGMA54_INTERACT_4"/>
    <property type="match status" value="1"/>
</dbReference>
<dbReference type="Gene3D" id="1.10.10.60">
    <property type="entry name" value="Homeodomain-like"/>
    <property type="match status" value="1"/>
</dbReference>
<dbReference type="InterPro" id="IPR002078">
    <property type="entry name" value="Sigma_54_int"/>
</dbReference>
<name>A0A381Q503_9ZZZZ</name>
<evidence type="ECO:0000256" key="2">
    <source>
        <dbReference type="ARBA" id="ARBA00022840"/>
    </source>
</evidence>
<dbReference type="AlphaFoldDB" id="A0A381Q503"/>
<dbReference type="PANTHER" id="PTHR32071">
    <property type="entry name" value="TRANSCRIPTIONAL REGULATORY PROTEIN"/>
    <property type="match status" value="1"/>
</dbReference>